<name>A0A4Y8Q995_9BACL</name>
<dbReference type="InterPro" id="IPR013538">
    <property type="entry name" value="ASHA1/2-like_C"/>
</dbReference>
<accession>A0A4Y8Q995</accession>
<dbReference type="AlphaFoldDB" id="A0A4Y8Q995"/>
<comment type="caution">
    <text evidence="3">The sequence shown here is derived from an EMBL/GenBank/DDBJ whole genome shotgun (WGS) entry which is preliminary data.</text>
</comment>
<sequence length="148" mass="16833">MTNERFLTHDTFTIERSYQASPAQTFAAWADPALKAHWFPPAEEFEFRVGGREIISGSEPGGPVFRSVATFHEIVPDTRIVYTILIDMETTRISVNVVTVEFEAADEGTRLVYTEQCVFLDGLDSVEMHRLGCHDFLDKLDVFLREQS</sequence>
<evidence type="ECO:0000313" key="3">
    <source>
        <dbReference type="EMBL" id="TFE90877.1"/>
    </source>
</evidence>
<evidence type="ECO:0000256" key="1">
    <source>
        <dbReference type="ARBA" id="ARBA00006817"/>
    </source>
</evidence>
<dbReference type="SUPFAM" id="SSF55961">
    <property type="entry name" value="Bet v1-like"/>
    <property type="match status" value="1"/>
</dbReference>
<dbReference type="Proteomes" id="UP000298246">
    <property type="component" value="Unassembled WGS sequence"/>
</dbReference>
<dbReference type="EMBL" id="MYFO01000003">
    <property type="protein sequence ID" value="TFE90877.1"/>
    <property type="molecule type" value="Genomic_DNA"/>
</dbReference>
<organism evidence="3 4">
    <name type="scientific">Paenibacillus athensensis</name>
    <dbReference type="NCBI Taxonomy" id="1967502"/>
    <lineage>
        <taxon>Bacteria</taxon>
        <taxon>Bacillati</taxon>
        <taxon>Bacillota</taxon>
        <taxon>Bacilli</taxon>
        <taxon>Bacillales</taxon>
        <taxon>Paenibacillaceae</taxon>
        <taxon>Paenibacillus</taxon>
    </lineage>
</organism>
<dbReference type="RefSeq" id="WP_134749733.1">
    <property type="nucleotide sequence ID" value="NZ_MYFO02000007.1"/>
</dbReference>
<dbReference type="Gene3D" id="3.30.530.20">
    <property type="match status" value="1"/>
</dbReference>
<keyword evidence="4" id="KW-1185">Reference proteome</keyword>
<evidence type="ECO:0000313" key="4">
    <source>
        <dbReference type="Proteomes" id="UP000298246"/>
    </source>
</evidence>
<dbReference type="Pfam" id="PF08327">
    <property type="entry name" value="AHSA1"/>
    <property type="match status" value="1"/>
</dbReference>
<evidence type="ECO:0000259" key="2">
    <source>
        <dbReference type="Pfam" id="PF08327"/>
    </source>
</evidence>
<protein>
    <submittedName>
        <fullName evidence="3">Polyketide cyclase</fullName>
    </submittedName>
</protein>
<gene>
    <name evidence="3" type="ORF">B5M42_03360</name>
</gene>
<comment type="similarity">
    <text evidence="1">Belongs to the AHA1 family.</text>
</comment>
<proteinExistence type="inferred from homology"/>
<reference evidence="3 4" key="1">
    <citation type="submission" date="2017-03" db="EMBL/GenBank/DDBJ databases">
        <title>Isolation of Levoglucosan Utilizing Bacteria.</title>
        <authorList>
            <person name="Arya A.S."/>
        </authorList>
    </citation>
    <scope>NUCLEOTIDE SEQUENCE [LARGE SCALE GENOMIC DNA]</scope>
    <source>
        <strain evidence="3 4">MEC069</strain>
    </source>
</reference>
<feature type="domain" description="Activator of Hsp90 ATPase homologue 1/2-like C-terminal" evidence="2">
    <location>
        <begin position="20"/>
        <end position="144"/>
    </location>
</feature>
<dbReference type="InterPro" id="IPR023393">
    <property type="entry name" value="START-like_dom_sf"/>
</dbReference>
<dbReference type="OrthoDB" id="9803476at2"/>